<evidence type="ECO:0000256" key="6">
    <source>
        <dbReference type="ARBA" id="ARBA00023141"/>
    </source>
</evidence>
<evidence type="ECO:0000313" key="11">
    <source>
        <dbReference type="EMBL" id="PZX17403.1"/>
    </source>
</evidence>
<dbReference type="CDD" id="cd04724">
    <property type="entry name" value="Tryptophan_synthase_alpha"/>
    <property type="match status" value="1"/>
</dbReference>
<comment type="similarity">
    <text evidence="9 10">Belongs to the TrpA family.</text>
</comment>
<dbReference type="InterPro" id="IPR013785">
    <property type="entry name" value="Aldolase_TIM"/>
</dbReference>
<keyword evidence="5 9" id="KW-0822">Tryptophan biosynthesis</keyword>
<reference evidence="11 12" key="1">
    <citation type="submission" date="2018-06" db="EMBL/GenBank/DDBJ databases">
        <title>Genomic Encyclopedia of Archaeal and Bacterial Type Strains, Phase II (KMG-II): from individual species to whole genera.</title>
        <authorList>
            <person name="Goeker M."/>
        </authorList>
    </citation>
    <scope>NUCLEOTIDE SEQUENCE [LARGE SCALE GENOMIC DNA]</scope>
    <source>
        <strain evidence="11 12">DSM 6779</strain>
    </source>
</reference>
<dbReference type="SUPFAM" id="SSF51366">
    <property type="entry name" value="Ribulose-phoshate binding barrel"/>
    <property type="match status" value="1"/>
</dbReference>
<dbReference type="PROSITE" id="PS00167">
    <property type="entry name" value="TRP_SYNTHASE_ALPHA"/>
    <property type="match status" value="1"/>
</dbReference>
<dbReference type="OrthoDB" id="9804578at2"/>
<dbReference type="InterPro" id="IPR018204">
    <property type="entry name" value="Trp_synthase_alpha_AS"/>
</dbReference>
<evidence type="ECO:0000256" key="9">
    <source>
        <dbReference type="HAMAP-Rule" id="MF_00131"/>
    </source>
</evidence>
<keyword evidence="6 9" id="KW-0057">Aromatic amino acid biosynthesis</keyword>
<dbReference type="Pfam" id="PF00290">
    <property type="entry name" value="Trp_syntA"/>
    <property type="match status" value="1"/>
</dbReference>
<feature type="active site" description="Proton acceptor" evidence="9">
    <location>
        <position position="57"/>
    </location>
</feature>
<comment type="catalytic activity">
    <reaction evidence="8 9">
        <text>(1S,2R)-1-C-(indol-3-yl)glycerol 3-phosphate + L-serine = D-glyceraldehyde 3-phosphate + L-tryptophan + H2O</text>
        <dbReference type="Rhea" id="RHEA:10532"/>
        <dbReference type="ChEBI" id="CHEBI:15377"/>
        <dbReference type="ChEBI" id="CHEBI:33384"/>
        <dbReference type="ChEBI" id="CHEBI:57912"/>
        <dbReference type="ChEBI" id="CHEBI:58866"/>
        <dbReference type="ChEBI" id="CHEBI:59776"/>
        <dbReference type="EC" id="4.2.1.20"/>
    </reaction>
</comment>
<evidence type="ECO:0000256" key="7">
    <source>
        <dbReference type="ARBA" id="ARBA00023239"/>
    </source>
</evidence>
<gene>
    <name evidence="9" type="primary">trpA</name>
    <name evidence="11" type="ORF">LX69_01452</name>
</gene>
<dbReference type="GO" id="GO:0005829">
    <property type="term" value="C:cytosol"/>
    <property type="evidence" value="ECO:0007669"/>
    <property type="project" value="TreeGrafter"/>
</dbReference>
<dbReference type="PANTHER" id="PTHR43406:SF1">
    <property type="entry name" value="TRYPTOPHAN SYNTHASE ALPHA CHAIN, CHLOROPLASTIC"/>
    <property type="match status" value="1"/>
</dbReference>
<comment type="subunit">
    <text evidence="3 9">Tetramer of two alpha and two beta chains.</text>
</comment>
<feature type="active site" description="Proton acceptor" evidence="9">
    <location>
        <position position="46"/>
    </location>
</feature>
<dbReference type="GO" id="GO:0004834">
    <property type="term" value="F:tryptophan synthase activity"/>
    <property type="evidence" value="ECO:0007669"/>
    <property type="project" value="UniProtKB-UniRule"/>
</dbReference>
<sequence>MTNRIQQLFQQKKDILSVYFTAGYPTLNDTVRILQALEKSGVDLVEIGMPFSDPLADGPTIQASSLVALNNGMTIKVLFEQLVHIRKSVTIPLVLMGYVNPVHKYGIEAFIAKCAEVGVDGVIIPDLPFNEYLDDYKPTFDGAGVANINLITPQTPESRIRLIDENTNSFIYMVSSAAVTGAKKGLAPEQIAYFERINAMKLKNPTLIGFGISDRESFLQTCKHASGAIVGSAFVKMIGESPNLESDIETFVNNIKRG</sequence>
<dbReference type="PANTHER" id="PTHR43406">
    <property type="entry name" value="TRYPTOPHAN SYNTHASE, ALPHA CHAIN"/>
    <property type="match status" value="1"/>
</dbReference>
<evidence type="ECO:0000313" key="12">
    <source>
        <dbReference type="Proteomes" id="UP000249239"/>
    </source>
</evidence>
<keyword evidence="7 9" id="KW-0456">Lyase</keyword>
<dbReference type="FunFam" id="3.20.20.70:FF:000037">
    <property type="entry name" value="Tryptophan synthase alpha chain"/>
    <property type="match status" value="1"/>
</dbReference>
<dbReference type="AlphaFoldDB" id="A0A2W7NCQ2"/>
<organism evidence="11 12">
    <name type="scientific">Breznakibacter xylanolyticus</name>
    <dbReference type="NCBI Taxonomy" id="990"/>
    <lineage>
        <taxon>Bacteria</taxon>
        <taxon>Pseudomonadati</taxon>
        <taxon>Bacteroidota</taxon>
        <taxon>Bacteroidia</taxon>
        <taxon>Marinilabiliales</taxon>
        <taxon>Marinilabiliaceae</taxon>
        <taxon>Breznakibacter</taxon>
    </lineage>
</organism>
<dbReference type="EC" id="4.2.1.20" evidence="9"/>
<comment type="caution">
    <text evidence="11">The sequence shown here is derived from an EMBL/GenBank/DDBJ whole genome shotgun (WGS) entry which is preliminary data.</text>
</comment>
<accession>A0A2W7NCQ2</accession>
<evidence type="ECO:0000256" key="8">
    <source>
        <dbReference type="ARBA" id="ARBA00049047"/>
    </source>
</evidence>
<dbReference type="NCBIfam" id="TIGR00262">
    <property type="entry name" value="trpA"/>
    <property type="match status" value="1"/>
</dbReference>
<comment type="pathway">
    <text evidence="2 9">Amino-acid biosynthesis; L-tryptophan biosynthesis; L-tryptophan from chorismate: step 5/5.</text>
</comment>
<protein>
    <recommendedName>
        <fullName evidence="9">Tryptophan synthase alpha chain</fullName>
        <ecNumber evidence="9">4.2.1.20</ecNumber>
    </recommendedName>
</protein>
<comment type="function">
    <text evidence="1 9">The alpha subunit is responsible for the aldol cleavage of indoleglycerol phosphate to indole and glyceraldehyde 3-phosphate.</text>
</comment>
<evidence type="ECO:0000256" key="3">
    <source>
        <dbReference type="ARBA" id="ARBA00011270"/>
    </source>
</evidence>
<keyword evidence="12" id="KW-1185">Reference proteome</keyword>
<evidence type="ECO:0000256" key="1">
    <source>
        <dbReference type="ARBA" id="ARBA00003365"/>
    </source>
</evidence>
<name>A0A2W7NCQ2_9BACT</name>
<evidence type="ECO:0000256" key="10">
    <source>
        <dbReference type="RuleBase" id="RU003662"/>
    </source>
</evidence>
<evidence type="ECO:0000256" key="2">
    <source>
        <dbReference type="ARBA" id="ARBA00004733"/>
    </source>
</evidence>
<evidence type="ECO:0000256" key="5">
    <source>
        <dbReference type="ARBA" id="ARBA00022822"/>
    </source>
</evidence>
<keyword evidence="4 9" id="KW-0028">Amino-acid biosynthesis</keyword>
<dbReference type="Proteomes" id="UP000249239">
    <property type="component" value="Unassembled WGS sequence"/>
</dbReference>
<dbReference type="InterPro" id="IPR002028">
    <property type="entry name" value="Trp_synthase_suA"/>
</dbReference>
<dbReference type="EMBL" id="QKZK01000009">
    <property type="protein sequence ID" value="PZX17403.1"/>
    <property type="molecule type" value="Genomic_DNA"/>
</dbReference>
<dbReference type="Gene3D" id="3.20.20.70">
    <property type="entry name" value="Aldolase class I"/>
    <property type="match status" value="1"/>
</dbReference>
<dbReference type="UniPathway" id="UPA00035">
    <property type="reaction ID" value="UER00044"/>
</dbReference>
<dbReference type="InterPro" id="IPR011060">
    <property type="entry name" value="RibuloseP-bd_barrel"/>
</dbReference>
<proteinExistence type="inferred from homology"/>
<evidence type="ECO:0000256" key="4">
    <source>
        <dbReference type="ARBA" id="ARBA00022605"/>
    </source>
</evidence>
<dbReference type="RefSeq" id="WP_111445131.1">
    <property type="nucleotide sequence ID" value="NZ_QKZK01000009.1"/>
</dbReference>
<dbReference type="HAMAP" id="MF_00131">
    <property type="entry name" value="Trp_synth_alpha"/>
    <property type="match status" value="1"/>
</dbReference>